<organism evidence="8 9">
    <name type="scientific">Coccomyxa viridis</name>
    <dbReference type="NCBI Taxonomy" id="1274662"/>
    <lineage>
        <taxon>Eukaryota</taxon>
        <taxon>Viridiplantae</taxon>
        <taxon>Chlorophyta</taxon>
        <taxon>core chlorophytes</taxon>
        <taxon>Trebouxiophyceae</taxon>
        <taxon>Trebouxiophyceae incertae sedis</taxon>
        <taxon>Coccomyxaceae</taxon>
        <taxon>Coccomyxa</taxon>
    </lineage>
</organism>
<evidence type="ECO:0000256" key="4">
    <source>
        <dbReference type="ARBA" id="ARBA00022490"/>
    </source>
</evidence>
<feature type="domain" description="RecX first three-helical" evidence="7">
    <location>
        <begin position="82"/>
        <end position="121"/>
    </location>
</feature>
<evidence type="ECO:0000313" key="9">
    <source>
        <dbReference type="Proteomes" id="UP001497392"/>
    </source>
</evidence>
<accession>A0ABP1G8A5</accession>
<feature type="domain" description="RecX second three-helical" evidence="6">
    <location>
        <begin position="128"/>
        <end position="169"/>
    </location>
</feature>
<dbReference type="PANTHER" id="PTHR33602:SF1">
    <property type="entry name" value="REGULATORY PROTEIN RECX FAMILY PROTEIN"/>
    <property type="match status" value="1"/>
</dbReference>
<comment type="caution">
    <text evidence="8">The sequence shown here is derived from an EMBL/GenBank/DDBJ whole genome shotgun (WGS) entry which is preliminary data.</text>
</comment>
<dbReference type="PANTHER" id="PTHR33602">
    <property type="entry name" value="REGULATORY PROTEIN RECX FAMILY PROTEIN"/>
    <property type="match status" value="1"/>
</dbReference>
<comment type="similarity">
    <text evidence="2">Belongs to the RecX family.</text>
</comment>
<feature type="region of interest" description="Disordered" evidence="5">
    <location>
        <begin position="1"/>
        <end position="39"/>
    </location>
</feature>
<keyword evidence="4" id="KW-0963">Cytoplasm</keyword>
<dbReference type="InterPro" id="IPR053924">
    <property type="entry name" value="RecX_HTH_2nd"/>
</dbReference>
<evidence type="ECO:0000256" key="1">
    <source>
        <dbReference type="ARBA" id="ARBA00004496"/>
    </source>
</evidence>
<comment type="subcellular location">
    <subcellularLocation>
        <location evidence="1">Cytoplasm</location>
    </subcellularLocation>
</comment>
<dbReference type="Pfam" id="PF02631">
    <property type="entry name" value="RecX_HTH2"/>
    <property type="match status" value="1"/>
</dbReference>
<dbReference type="InterPro" id="IPR053926">
    <property type="entry name" value="RecX_HTH_1st"/>
</dbReference>
<dbReference type="Pfam" id="PF21982">
    <property type="entry name" value="RecX_HTH1"/>
    <property type="match status" value="1"/>
</dbReference>
<sequence>MGRSRAAVPVRPRKASEASEGHTFGQRHRRRRSAVKSTQWGTGMDECLDEMQYDSTSVDDWGVNRDMQKAYRPPQEKEFDACKASAAGMLAFRPHTRSELTIKLTDKGYDKACIERSINRLQELGLQSDSEFAAVFARSKWRQSRWAPSRIRIELVRRGVDSHDIDVAMREAFGPDTQKLHIHSDSAVDDGDAEAAGRFKLKQELVDSAQRQVHLTRGSPLETRRRRLVAWLQRRGHSWDTISAILKELAF</sequence>
<evidence type="ECO:0000256" key="3">
    <source>
        <dbReference type="ARBA" id="ARBA00018111"/>
    </source>
</evidence>
<name>A0ABP1G8A5_9CHLO</name>
<reference evidence="8 9" key="1">
    <citation type="submission" date="2024-06" db="EMBL/GenBank/DDBJ databases">
        <authorList>
            <person name="Kraege A."/>
            <person name="Thomma B."/>
        </authorList>
    </citation>
    <scope>NUCLEOTIDE SEQUENCE [LARGE SCALE GENOMIC DNA]</scope>
</reference>
<proteinExistence type="inferred from homology"/>
<evidence type="ECO:0000313" key="8">
    <source>
        <dbReference type="EMBL" id="CAL5226779.1"/>
    </source>
</evidence>
<keyword evidence="9" id="KW-1185">Reference proteome</keyword>
<dbReference type="Gene3D" id="1.10.10.10">
    <property type="entry name" value="Winged helix-like DNA-binding domain superfamily/Winged helix DNA-binding domain"/>
    <property type="match status" value="2"/>
</dbReference>
<protein>
    <recommendedName>
        <fullName evidence="3">Regulatory protein RecX</fullName>
    </recommendedName>
</protein>
<gene>
    <name evidence="8" type="primary">g9637</name>
    <name evidence="8" type="ORF">VP750_LOCUS8685</name>
</gene>
<evidence type="ECO:0000259" key="6">
    <source>
        <dbReference type="Pfam" id="PF02631"/>
    </source>
</evidence>
<dbReference type="EMBL" id="CAXHTA020000016">
    <property type="protein sequence ID" value="CAL5226779.1"/>
    <property type="molecule type" value="Genomic_DNA"/>
</dbReference>
<dbReference type="Proteomes" id="UP001497392">
    <property type="component" value="Unassembled WGS sequence"/>
</dbReference>
<dbReference type="InterPro" id="IPR036388">
    <property type="entry name" value="WH-like_DNA-bd_sf"/>
</dbReference>
<dbReference type="HAMAP" id="MF_01114">
    <property type="entry name" value="RecX"/>
    <property type="match status" value="1"/>
</dbReference>
<dbReference type="InterPro" id="IPR003783">
    <property type="entry name" value="Regulatory_RecX"/>
</dbReference>
<evidence type="ECO:0000256" key="5">
    <source>
        <dbReference type="SAM" id="MobiDB-lite"/>
    </source>
</evidence>
<evidence type="ECO:0000259" key="7">
    <source>
        <dbReference type="Pfam" id="PF21982"/>
    </source>
</evidence>
<evidence type="ECO:0000256" key="2">
    <source>
        <dbReference type="ARBA" id="ARBA00009695"/>
    </source>
</evidence>
<feature type="compositionally biased region" description="Basic residues" evidence="5">
    <location>
        <begin position="25"/>
        <end position="34"/>
    </location>
</feature>